<evidence type="ECO:0000256" key="4">
    <source>
        <dbReference type="ARBA" id="ARBA00023136"/>
    </source>
</evidence>
<evidence type="ECO:0000256" key="3">
    <source>
        <dbReference type="ARBA" id="ARBA00022519"/>
    </source>
</evidence>
<dbReference type="InterPro" id="IPR052029">
    <property type="entry name" value="PpiD_chaperone"/>
</dbReference>
<sequence>LKMGGIERAALPAEAGDVVFELATSGASDPVQTSLGWHLFQVDKIFPPRRIAFEEVRDELHQEMALEAAIDSLYRLSTVLDDELAGGASLEQAGQAIGITPVTVASLDLRGMSAGGSPALGELPDASEIVHTAFTTESGADSIVVESEARNYFVLRVDLVTPPALRSLDSVRRQVVDGWQAVARGTQAQRAAEQLADQVRGGESLAAAAQAERYDVALVSDLLRGSAPSDRGVSQEILAGIFE</sequence>
<feature type="non-terminal residue" evidence="9">
    <location>
        <position position="1"/>
    </location>
</feature>
<dbReference type="AlphaFoldDB" id="A0A383BW53"/>
<keyword evidence="5" id="KW-0143">Chaperone</keyword>
<dbReference type="InterPro" id="IPR000297">
    <property type="entry name" value="PPIase_PpiC"/>
</dbReference>
<gene>
    <name evidence="9" type="ORF">METZ01_LOCUS476945</name>
</gene>
<evidence type="ECO:0000256" key="1">
    <source>
        <dbReference type="ARBA" id="ARBA00004382"/>
    </source>
</evidence>
<dbReference type="Gene3D" id="3.10.50.40">
    <property type="match status" value="1"/>
</dbReference>
<dbReference type="EMBL" id="UINC01203708">
    <property type="protein sequence ID" value="SVE24091.1"/>
    <property type="molecule type" value="Genomic_DNA"/>
</dbReference>
<keyword evidence="2" id="KW-1003">Cell membrane</keyword>
<evidence type="ECO:0000256" key="7">
    <source>
        <dbReference type="ARBA" id="ARBA00042775"/>
    </source>
</evidence>
<dbReference type="SUPFAM" id="SSF54534">
    <property type="entry name" value="FKBP-like"/>
    <property type="match status" value="1"/>
</dbReference>
<name>A0A383BW53_9ZZZZ</name>
<accession>A0A383BW53</accession>
<evidence type="ECO:0000256" key="5">
    <source>
        <dbReference type="ARBA" id="ARBA00023186"/>
    </source>
</evidence>
<reference evidence="9" key="1">
    <citation type="submission" date="2018-05" db="EMBL/GenBank/DDBJ databases">
        <authorList>
            <person name="Lanie J.A."/>
            <person name="Ng W.-L."/>
            <person name="Kazmierczak K.M."/>
            <person name="Andrzejewski T.M."/>
            <person name="Davidsen T.M."/>
            <person name="Wayne K.J."/>
            <person name="Tettelin H."/>
            <person name="Glass J.I."/>
            <person name="Rusch D."/>
            <person name="Podicherti R."/>
            <person name="Tsui H.-C.T."/>
            <person name="Winkler M.E."/>
        </authorList>
    </citation>
    <scope>NUCLEOTIDE SEQUENCE</scope>
</reference>
<protein>
    <recommendedName>
        <fullName evidence="6">Periplasmic chaperone PpiD</fullName>
    </recommendedName>
    <alternativeName>
        <fullName evidence="7">Periplasmic folding chaperone</fullName>
    </alternativeName>
</protein>
<proteinExistence type="predicted"/>
<dbReference type="Pfam" id="PF13145">
    <property type="entry name" value="Rotamase_2"/>
    <property type="match status" value="1"/>
</dbReference>
<organism evidence="9">
    <name type="scientific">marine metagenome</name>
    <dbReference type="NCBI Taxonomy" id="408172"/>
    <lineage>
        <taxon>unclassified sequences</taxon>
        <taxon>metagenomes</taxon>
        <taxon>ecological metagenomes</taxon>
    </lineage>
</organism>
<evidence type="ECO:0000313" key="9">
    <source>
        <dbReference type="EMBL" id="SVE24091.1"/>
    </source>
</evidence>
<feature type="domain" description="PpiC" evidence="8">
    <location>
        <begin position="1"/>
        <end position="44"/>
    </location>
</feature>
<dbReference type="InterPro" id="IPR046357">
    <property type="entry name" value="PPIase_dom_sf"/>
</dbReference>
<keyword evidence="3" id="KW-0997">Cell inner membrane</keyword>
<feature type="non-terminal residue" evidence="9">
    <location>
        <position position="243"/>
    </location>
</feature>
<comment type="subcellular location">
    <subcellularLocation>
        <location evidence="1">Cell inner membrane</location>
        <topology evidence="1">Single-pass type II membrane protein</topology>
        <orientation evidence="1">Periplasmic side</orientation>
    </subcellularLocation>
</comment>
<dbReference type="GO" id="GO:0005886">
    <property type="term" value="C:plasma membrane"/>
    <property type="evidence" value="ECO:0007669"/>
    <property type="project" value="UniProtKB-SubCell"/>
</dbReference>
<dbReference type="GO" id="GO:0003755">
    <property type="term" value="F:peptidyl-prolyl cis-trans isomerase activity"/>
    <property type="evidence" value="ECO:0007669"/>
    <property type="project" value="InterPro"/>
</dbReference>
<evidence type="ECO:0000256" key="6">
    <source>
        <dbReference type="ARBA" id="ARBA00040743"/>
    </source>
</evidence>
<keyword evidence="4" id="KW-0472">Membrane</keyword>
<dbReference type="PANTHER" id="PTHR47529:SF1">
    <property type="entry name" value="PERIPLASMIC CHAPERONE PPID"/>
    <property type="match status" value="1"/>
</dbReference>
<dbReference type="PROSITE" id="PS50198">
    <property type="entry name" value="PPIC_PPIASE_2"/>
    <property type="match status" value="1"/>
</dbReference>
<dbReference type="PANTHER" id="PTHR47529">
    <property type="entry name" value="PEPTIDYL-PROLYL CIS-TRANS ISOMERASE D"/>
    <property type="match status" value="1"/>
</dbReference>
<evidence type="ECO:0000259" key="8">
    <source>
        <dbReference type="PROSITE" id="PS50198"/>
    </source>
</evidence>
<evidence type="ECO:0000256" key="2">
    <source>
        <dbReference type="ARBA" id="ARBA00022475"/>
    </source>
</evidence>